<dbReference type="OrthoDB" id="3232941at2759"/>
<dbReference type="AlphaFoldDB" id="J0D486"/>
<dbReference type="InParanoid" id="J0D486"/>
<dbReference type="OMA" id="IHARHHY"/>
<keyword evidence="2" id="KW-1185">Reference proteome</keyword>
<sequence length="242" mass="27507">QEARKLGLSGVEHPFWEDFPTSDICRVICQDVLHGLHKAFKDHLLTWHTNILGESEIDKRFRRLVKTPGHHCFTGGISKISQWSMKVARDVESDILGVLSGAASRRALVATRAELDFIYTARYTSMSHSVAKQLHDYNRIYHDNKQVFIDEGGRTGKNGAAIPHFNIPKIHARHHYPDNILDVGTMDNCSAEITEHSHVDHIKKAYKATNRKQPVPQMLGYLNRTGGVAGFSPYICWRLNNW</sequence>
<feature type="non-terminal residue" evidence="1">
    <location>
        <position position="242"/>
    </location>
</feature>
<evidence type="ECO:0000313" key="1">
    <source>
        <dbReference type="EMBL" id="EJD33514.1"/>
    </source>
</evidence>
<reference evidence="2" key="1">
    <citation type="journal article" date="2012" name="Science">
        <title>The Paleozoic origin of enzymatic lignin decomposition reconstructed from 31 fungal genomes.</title>
        <authorList>
            <person name="Floudas D."/>
            <person name="Binder M."/>
            <person name="Riley R."/>
            <person name="Barry K."/>
            <person name="Blanchette R.A."/>
            <person name="Henrissat B."/>
            <person name="Martinez A.T."/>
            <person name="Otillar R."/>
            <person name="Spatafora J.W."/>
            <person name="Yadav J.S."/>
            <person name="Aerts A."/>
            <person name="Benoit I."/>
            <person name="Boyd A."/>
            <person name="Carlson A."/>
            <person name="Copeland A."/>
            <person name="Coutinho P.M."/>
            <person name="de Vries R.P."/>
            <person name="Ferreira P."/>
            <person name="Findley K."/>
            <person name="Foster B."/>
            <person name="Gaskell J."/>
            <person name="Glotzer D."/>
            <person name="Gorecki P."/>
            <person name="Heitman J."/>
            <person name="Hesse C."/>
            <person name="Hori C."/>
            <person name="Igarashi K."/>
            <person name="Jurgens J.A."/>
            <person name="Kallen N."/>
            <person name="Kersten P."/>
            <person name="Kohler A."/>
            <person name="Kuees U."/>
            <person name="Kumar T.K.A."/>
            <person name="Kuo A."/>
            <person name="LaButti K."/>
            <person name="Larrondo L.F."/>
            <person name="Lindquist E."/>
            <person name="Ling A."/>
            <person name="Lombard V."/>
            <person name="Lucas S."/>
            <person name="Lundell T."/>
            <person name="Martin R."/>
            <person name="McLaughlin D.J."/>
            <person name="Morgenstern I."/>
            <person name="Morin E."/>
            <person name="Murat C."/>
            <person name="Nagy L.G."/>
            <person name="Nolan M."/>
            <person name="Ohm R.A."/>
            <person name="Patyshakuliyeva A."/>
            <person name="Rokas A."/>
            <person name="Ruiz-Duenas F.J."/>
            <person name="Sabat G."/>
            <person name="Salamov A."/>
            <person name="Samejima M."/>
            <person name="Schmutz J."/>
            <person name="Slot J.C."/>
            <person name="St John F."/>
            <person name="Stenlid J."/>
            <person name="Sun H."/>
            <person name="Sun S."/>
            <person name="Syed K."/>
            <person name="Tsang A."/>
            <person name="Wiebenga A."/>
            <person name="Young D."/>
            <person name="Pisabarro A."/>
            <person name="Eastwood D.C."/>
            <person name="Martin F."/>
            <person name="Cullen D."/>
            <person name="Grigoriev I.V."/>
            <person name="Hibbett D.S."/>
        </authorList>
    </citation>
    <scope>NUCLEOTIDE SEQUENCE [LARGE SCALE GENOMIC DNA]</scope>
    <source>
        <strain evidence="2">TFB10046</strain>
    </source>
</reference>
<accession>J0D486</accession>
<gene>
    <name evidence="1" type="ORF">AURDEDRAFT_23538</name>
</gene>
<dbReference type="KEGG" id="adl:AURDEDRAFT_23538"/>
<dbReference type="EMBL" id="JH688192">
    <property type="protein sequence ID" value="EJD33514.1"/>
    <property type="molecule type" value="Genomic_DNA"/>
</dbReference>
<feature type="non-terminal residue" evidence="1">
    <location>
        <position position="1"/>
    </location>
</feature>
<dbReference type="Proteomes" id="UP000006514">
    <property type="component" value="Unassembled WGS sequence"/>
</dbReference>
<protein>
    <submittedName>
        <fullName evidence="1">Uncharacterized protein</fullName>
    </submittedName>
</protein>
<organism evidence="1 2">
    <name type="scientific">Auricularia subglabra (strain TFB-10046 / SS5)</name>
    <name type="common">White-rot fungus</name>
    <name type="synonym">Auricularia delicata (strain TFB10046)</name>
    <dbReference type="NCBI Taxonomy" id="717982"/>
    <lineage>
        <taxon>Eukaryota</taxon>
        <taxon>Fungi</taxon>
        <taxon>Dikarya</taxon>
        <taxon>Basidiomycota</taxon>
        <taxon>Agaricomycotina</taxon>
        <taxon>Agaricomycetes</taxon>
        <taxon>Auriculariales</taxon>
        <taxon>Auriculariaceae</taxon>
        <taxon>Auricularia</taxon>
    </lineage>
</organism>
<evidence type="ECO:0000313" key="2">
    <source>
        <dbReference type="Proteomes" id="UP000006514"/>
    </source>
</evidence>
<dbReference type="Pfam" id="PF18759">
    <property type="entry name" value="Plavaka"/>
    <property type="match status" value="1"/>
</dbReference>
<dbReference type="eggNOG" id="ENOG502SHSB">
    <property type="taxonomic scope" value="Eukaryota"/>
</dbReference>
<name>J0D486_AURST</name>
<proteinExistence type="predicted"/>
<dbReference type="InterPro" id="IPR041078">
    <property type="entry name" value="Plavaka"/>
</dbReference>